<dbReference type="EMBL" id="MU117996">
    <property type="protein sequence ID" value="KAF9649569.1"/>
    <property type="molecule type" value="Genomic_DNA"/>
</dbReference>
<keyword evidence="2" id="KW-1185">Reference proteome</keyword>
<name>A0ACB6ZJ71_THEGA</name>
<dbReference type="Proteomes" id="UP000886501">
    <property type="component" value="Unassembled WGS sequence"/>
</dbReference>
<reference evidence="1" key="1">
    <citation type="submission" date="2019-10" db="EMBL/GenBank/DDBJ databases">
        <authorList>
            <consortium name="DOE Joint Genome Institute"/>
            <person name="Kuo A."/>
            <person name="Miyauchi S."/>
            <person name="Kiss E."/>
            <person name="Drula E."/>
            <person name="Kohler A."/>
            <person name="Sanchez-Garcia M."/>
            <person name="Andreopoulos B."/>
            <person name="Barry K.W."/>
            <person name="Bonito G."/>
            <person name="Buee M."/>
            <person name="Carver A."/>
            <person name="Chen C."/>
            <person name="Cichocki N."/>
            <person name="Clum A."/>
            <person name="Culley D."/>
            <person name="Crous P.W."/>
            <person name="Fauchery L."/>
            <person name="Girlanda M."/>
            <person name="Hayes R."/>
            <person name="Keri Z."/>
            <person name="Labutti K."/>
            <person name="Lipzen A."/>
            <person name="Lombard V."/>
            <person name="Magnuson J."/>
            <person name="Maillard F."/>
            <person name="Morin E."/>
            <person name="Murat C."/>
            <person name="Nolan M."/>
            <person name="Ohm R."/>
            <person name="Pangilinan J."/>
            <person name="Pereira M."/>
            <person name="Perotto S."/>
            <person name="Peter M."/>
            <person name="Riley R."/>
            <person name="Sitrit Y."/>
            <person name="Stielow B."/>
            <person name="Szollosi G."/>
            <person name="Zifcakova L."/>
            <person name="Stursova M."/>
            <person name="Spatafora J.W."/>
            <person name="Tedersoo L."/>
            <person name="Vaario L.-M."/>
            <person name="Yamada A."/>
            <person name="Yan M."/>
            <person name="Wang P."/>
            <person name="Xu J."/>
            <person name="Bruns T."/>
            <person name="Baldrian P."/>
            <person name="Vilgalys R."/>
            <person name="Henrissat B."/>
            <person name="Grigoriev I.V."/>
            <person name="Hibbett D."/>
            <person name="Nagy L.G."/>
            <person name="Martin F.M."/>
        </authorList>
    </citation>
    <scope>NUCLEOTIDE SEQUENCE</scope>
    <source>
        <strain evidence="1">P2</strain>
    </source>
</reference>
<evidence type="ECO:0000313" key="2">
    <source>
        <dbReference type="Proteomes" id="UP000886501"/>
    </source>
</evidence>
<evidence type="ECO:0000313" key="1">
    <source>
        <dbReference type="EMBL" id="KAF9649569.1"/>
    </source>
</evidence>
<sequence>MVTKPDATAKRLSQSPWPVTSLAGLFLASAFIPPSPHKGLPLFVHRFGFAGIFAGAGYVLSTGDSRNGSGISTAWSLIYLFLNARKSLAAPRHPVAVGLTLATIGSAGLYGSEYPFLSGDDGDSSSAAA</sequence>
<accession>A0ACB6ZJ71</accession>
<reference evidence="1" key="2">
    <citation type="journal article" date="2020" name="Nat. Commun.">
        <title>Large-scale genome sequencing of mycorrhizal fungi provides insights into the early evolution of symbiotic traits.</title>
        <authorList>
            <person name="Miyauchi S."/>
            <person name="Kiss E."/>
            <person name="Kuo A."/>
            <person name="Drula E."/>
            <person name="Kohler A."/>
            <person name="Sanchez-Garcia M."/>
            <person name="Morin E."/>
            <person name="Andreopoulos B."/>
            <person name="Barry K.W."/>
            <person name="Bonito G."/>
            <person name="Buee M."/>
            <person name="Carver A."/>
            <person name="Chen C."/>
            <person name="Cichocki N."/>
            <person name="Clum A."/>
            <person name="Culley D."/>
            <person name="Crous P.W."/>
            <person name="Fauchery L."/>
            <person name="Girlanda M."/>
            <person name="Hayes R.D."/>
            <person name="Keri Z."/>
            <person name="LaButti K."/>
            <person name="Lipzen A."/>
            <person name="Lombard V."/>
            <person name="Magnuson J."/>
            <person name="Maillard F."/>
            <person name="Murat C."/>
            <person name="Nolan M."/>
            <person name="Ohm R.A."/>
            <person name="Pangilinan J."/>
            <person name="Pereira M.F."/>
            <person name="Perotto S."/>
            <person name="Peter M."/>
            <person name="Pfister S."/>
            <person name="Riley R."/>
            <person name="Sitrit Y."/>
            <person name="Stielow J.B."/>
            <person name="Szollosi G."/>
            <person name="Zifcakova L."/>
            <person name="Stursova M."/>
            <person name="Spatafora J.W."/>
            <person name="Tedersoo L."/>
            <person name="Vaario L.M."/>
            <person name="Yamada A."/>
            <person name="Yan M."/>
            <person name="Wang P."/>
            <person name="Xu J."/>
            <person name="Bruns T."/>
            <person name="Baldrian P."/>
            <person name="Vilgalys R."/>
            <person name="Dunand C."/>
            <person name="Henrissat B."/>
            <person name="Grigoriev I.V."/>
            <person name="Hibbett D."/>
            <person name="Nagy L.G."/>
            <person name="Martin F.M."/>
        </authorList>
    </citation>
    <scope>NUCLEOTIDE SEQUENCE</scope>
    <source>
        <strain evidence="1">P2</strain>
    </source>
</reference>
<gene>
    <name evidence="1" type="ORF">BDM02DRAFT_3113608</name>
</gene>
<organism evidence="1 2">
    <name type="scientific">Thelephora ganbajun</name>
    <name type="common">Ganba fungus</name>
    <dbReference type="NCBI Taxonomy" id="370292"/>
    <lineage>
        <taxon>Eukaryota</taxon>
        <taxon>Fungi</taxon>
        <taxon>Dikarya</taxon>
        <taxon>Basidiomycota</taxon>
        <taxon>Agaricomycotina</taxon>
        <taxon>Agaricomycetes</taxon>
        <taxon>Thelephorales</taxon>
        <taxon>Thelephoraceae</taxon>
        <taxon>Thelephora</taxon>
    </lineage>
</organism>
<proteinExistence type="predicted"/>
<protein>
    <submittedName>
        <fullName evidence="1">Uncharacterized protein</fullName>
    </submittedName>
</protein>
<comment type="caution">
    <text evidence="1">The sequence shown here is derived from an EMBL/GenBank/DDBJ whole genome shotgun (WGS) entry which is preliminary data.</text>
</comment>